<reference evidence="1" key="1">
    <citation type="journal article" date="2014" name="Front. Microbiol.">
        <title>High frequency of phylogenetically diverse reductive dehalogenase-homologous genes in deep subseafloor sedimentary metagenomes.</title>
        <authorList>
            <person name="Kawai M."/>
            <person name="Futagami T."/>
            <person name="Toyoda A."/>
            <person name="Takaki Y."/>
            <person name="Nishi S."/>
            <person name="Hori S."/>
            <person name="Arai W."/>
            <person name="Tsubouchi T."/>
            <person name="Morono Y."/>
            <person name="Uchiyama I."/>
            <person name="Ito T."/>
            <person name="Fujiyama A."/>
            <person name="Inagaki F."/>
            <person name="Takami H."/>
        </authorList>
    </citation>
    <scope>NUCLEOTIDE SEQUENCE</scope>
    <source>
        <strain evidence="1">Expedition CK06-06</strain>
    </source>
</reference>
<evidence type="ECO:0000313" key="1">
    <source>
        <dbReference type="EMBL" id="GAH61390.1"/>
    </source>
</evidence>
<sequence>MDKHVLENPENSPFPLYEGYIKTYLQLFWNPQKNEIYDDCAVNAYGPNRKFMPLRDDLDFNLYPDSEIKLHPDAGC</sequence>
<dbReference type="AlphaFoldDB" id="X1HWD4"/>
<accession>X1HWD4</accession>
<gene>
    <name evidence="1" type="ORF">S03H2_27456</name>
</gene>
<dbReference type="EMBL" id="BARU01016525">
    <property type="protein sequence ID" value="GAH61390.1"/>
    <property type="molecule type" value="Genomic_DNA"/>
</dbReference>
<protein>
    <submittedName>
        <fullName evidence="1">Uncharacterized protein</fullName>
    </submittedName>
</protein>
<name>X1HWD4_9ZZZZ</name>
<organism evidence="1">
    <name type="scientific">marine sediment metagenome</name>
    <dbReference type="NCBI Taxonomy" id="412755"/>
    <lineage>
        <taxon>unclassified sequences</taxon>
        <taxon>metagenomes</taxon>
        <taxon>ecological metagenomes</taxon>
    </lineage>
</organism>
<comment type="caution">
    <text evidence="1">The sequence shown here is derived from an EMBL/GenBank/DDBJ whole genome shotgun (WGS) entry which is preliminary data.</text>
</comment>
<proteinExistence type="predicted"/>